<dbReference type="EMBL" id="GEDC01021549">
    <property type="protein sequence ID" value="JAS15749.1"/>
    <property type="molecule type" value="Transcribed_RNA"/>
</dbReference>
<dbReference type="InterPro" id="IPR013924">
    <property type="entry name" value="RNase_H2_suC"/>
</dbReference>
<evidence type="ECO:0000313" key="1">
    <source>
        <dbReference type="EMBL" id="JAS15749.1"/>
    </source>
</evidence>
<name>A0A1B6CQE6_9HEMI</name>
<organism evidence="1">
    <name type="scientific">Clastoptera arizonana</name>
    <name type="common">Arizona spittle bug</name>
    <dbReference type="NCBI Taxonomy" id="38151"/>
    <lineage>
        <taxon>Eukaryota</taxon>
        <taxon>Metazoa</taxon>
        <taxon>Ecdysozoa</taxon>
        <taxon>Arthropoda</taxon>
        <taxon>Hexapoda</taxon>
        <taxon>Insecta</taxon>
        <taxon>Pterygota</taxon>
        <taxon>Neoptera</taxon>
        <taxon>Paraneoptera</taxon>
        <taxon>Hemiptera</taxon>
        <taxon>Auchenorrhyncha</taxon>
        <taxon>Cercopoidea</taxon>
        <taxon>Clastopteridae</taxon>
        <taxon>Clastoptera</taxon>
    </lineage>
</organism>
<dbReference type="GO" id="GO:0006401">
    <property type="term" value="P:RNA catabolic process"/>
    <property type="evidence" value="ECO:0007669"/>
    <property type="project" value="InterPro"/>
</dbReference>
<dbReference type="AlphaFoldDB" id="A0A1B6CQE6"/>
<dbReference type="Gene3D" id="2.40.128.680">
    <property type="match status" value="1"/>
</dbReference>
<dbReference type="Pfam" id="PF08615">
    <property type="entry name" value="RNase_H2_suC"/>
    <property type="match status" value="1"/>
</dbReference>
<accession>A0A1B6CQE6</accession>
<dbReference type="CDD" id="cd09271">
    <property type="entry name" value="RNase_H2-C"/>
    <property type="match status" value="1"/>
</dbReference>
<dbReference type="PANTHER" id="PTHR47204">
    <property type="entry name" value="OS02G0168900 PROTEIN"/>
    <property type="match status" value="1"/>
</dbReference>
<protein>
    <submittedName>
        <fullName evidence="1">Uncharacterized protein</fullName>
    </submittedName>
</protein>
<sequence length="142" mass="16149">MNMDKVIHIQKADSEVDEDINIHYMPCKIHSDGEAKVSQYFSPNITKDDKNGLLKASFRGYPLIGKAITLPKGYKGLVLQENNQSNIDKERKLFTKHVFKELVYWNWDKTPSKNDAFISALDWIDIAEAIHAPIGDENIAST</sequence>
<proteinExistence type="predicted"/>
<dbReference type="GO" id="GO:0032299">
    <property type="term" value="C:ribonuclease H2 complex"/>
    <property type="evidence" value="ECO:0007669"/>
    <property type="project" value="InterPro"/>
</dbReference>
<gene>
    <name evidence="1" type="ORF">g.3990</name>
</gene>
<dbReference type="PANTHER" id="PTHR47204:SF1">
    <property type="entry name" value="RIBONUCLEASE H2 SUBUNIT C"/>
    <property type="match status" value="1"/>
</dbReference>
<reference evidence="1" key="1">
    <citation type="submission" date="2015-12" db="EMBL/GenBank/DDBJ databases">
        <title>De novo transcriptome assembly of four potential Pierce s Disease insect vectors from Arizona vineyards.</title>
        <authorList>
            <person name="Tassone E.E."/>
        </authorList>
    </citation>
    <scope>NUCLEOTIDE SEQUENCE</scope>
</reference>